<dbReference type="STRING" id="1156394.T0R204"/>
<dbReference type="Pfam" id="PF00561">
    <property type="entry name" value="Abhydrolase_1"/>
    <property type="match status" value="1"/>
</dbReference>
<evidence type="ECO:0000313" key="4">
    <source>
        <dbReference type="Proteomes" id="UP000030762"/>
    </source>
</evidence>
<name>T0R204_SAPDV</name>
<dbReference type="InterPro" id="IPR050266">
    <property type="entry name" value="AB_hydrolase_sf"/>
</dbReference>
<dbReference type="AlphaFoldDB" id="T0R204"/>
<reference evidence="3 4" key="1">
    <citation type="submission" date="2012-04" db="EMBL/GenBank/DDBJ databases">
        <title>The Genome Sequence of Saprolegnia declina VS20.</title>
        <authorList>
            <consortium name="The Broad Institute Genome Sequencing Platform"/>
            <person name="Russ C."/>
            <person name="Nusbaum C."/>
            <person name="Tyler B."/>
            <person name="van West P."/>
            <person name="Dieguez-Uribeondo J."/>
            <person name="de Bruijn I."/>
            <person name="Tripathy S."/>
            <person name="Jiang R."/>
            <person name="Young S.K."/>
            <person name="Zeng Q."/>
            <person name="Gargeya S."/>
            <person name="Fitzgerald M."/>
            <person name="Haas B."/>
            <person name="Abouelleil A."/>
            <person name="Alvarado L."/>
            <person name="Arachchi H.M."/>
            <person name="Berlin A."/>
            <person name="Chapman S.B."/>
            <person name="Goldberg J."/>
            <person name="Griggs A."/>
            <person name="Gujja S."/>
            <person name="Hansen M."/>
            <person name="Howarth C."/>
            <person name="Imamovic A."/>
            <person name="Larimer J."/>
            <person name="McCowen C."/>
            <person name="Montmayeur A."/>
            <person name="Murphy C."/>
            <person name="Neiman D."/>
            <person name="Pearson M."/>
            <person name="Priest M."/>
            <person name="Roberts A."/>
            <person name="Saif S."/>
            <person name="Shea T."/>
            <person name="Sisk P."/>
            <person name="Sykes S."/>
            <person name="Wortman J."/>
            <person name="Nusbaum C."/>
            <person name="Birren B."/>
        </authorList>
    </citation>
    <scope>NUCLEOTIDE SEQUENCE [LARGE SCALE GENOMIC DNA]</scope>
    <source>
        <strain evidence="3 4">VS20</strain>
    </source>
</reference>
<dbReference type="PRINTS" id="PR00111">
    <property type="entry name" value="ABHYDROLASE"/>
</dbReference>
<dbReference type="GeneID" id="19956836"/>
<proteinExistence type="predicted"/>
<organism evidence="3 4">
    <name type="scientific">Saprolegnia diclina (strain VS20)</name>
    <dbReference type="NCBI Taxonomy" id="1156394"/>
    <lineage>
        <taxon>Eukaryota</taxon>
        <taxon>Sar</taxon>
        <taxon>Stramenopiles</taxon>
        <taxon>Oomycota</taxon>
        <taxon>Saprolegniomycetes</taxon>
        <taxon>Saprolegniales</taxon>
        <taxon>Saprolegniaceae</taxon>
        <taxon>Saprolegnia</taxon>
    </lineage>
</organism>
<dbReference type="Proteomes" id="UP000030762">
    <property type="component" value="Unassembled WGS sequence"/>
</dbReference>
<dbReference type="InterPro" id="IPR029058">
    <property type="entry name" value="AB_hydrolase_fold"/>
</dbReference>
<dbReference type="InParanoid" id="T0R204"/>
<dbReference type="GO" id="GO:0016020">
    <property type="term" value="C:membrane"/>
    <property type="evidence" value="ECO:0007669"/>
    <property type="project" value="TreeGrafter"/>
</dbReference>
<dbReference type="RefSeq" id="XP_008620528.1">
    <property type="nucleotide sequence ID" value="XM_008622306.1"/>
</dbReference>
<feature type="signal peptide" evidence="1">
    <location>
        <begin position="1"/>
        <end position="26"/>
    </location>
</feature>
<dbReference type="OMA" id="TWHALPR"/>
<feature type="chain" id="PRO_5004583666" description="AB hydrolase-1 domain-containing protein" evidence="1">
    <location>
        <begin position="27"/>
        <end position="312"/>
    </location>
</feature>
<gene>
    <name evidence="3" type="ORF">SDRG_16109</name>
</gene>
<keyword evidence="1" id="KW-0732">Signal</keyword>
<dbReference type="VEuPathDB" id="FungiDB:SDRG_16109"/>
<dbReference type="PANTHER" id="PTHR43798">
    <property type="entry name" value="MONOACYLGLYCEROL LIPASE"/>
    <property type="match status" value="1"/>
</dbReference>
<evidence type="ECO:0000313" key="3">
    <source>
        <dbReference type="EMBL" id="EQC26043.1"/>
    </source>
</evidence>
<evidence type="ECO:0000256" key="1">
    <source>
        <dbReference type="SAM" id="SignalP"/>
    </source>
</evidence>
<dbReference type="SUPFAM" id="SSF53474">
    <property type="entry name" value="alpha/beta-Hydrolases"/>
    <property type="match status" value="1"/>
</dbReference>
<dbReference type="Gene3D" id="3.40.50.1820">
    <property type="entry name" value="alpha/beta hydrolase"/>
    <property type="match status" value="1"/>
</dbReference>
<feature type="domain" description="AB hydrolase-1" evidence="2">
    <location>
        <begin position="80"/>
        <end position="202"/>
    </location>
</feature>
<dbReference type="InterPro" id="IPR000073">
    <property type="entry name" value="AB_hydrolase_1"/>
</dbReference>
<dbReference type="PANTHER" id="PTHR43798:SF33">
    <property type="entry name" value="HYDROLASE, PUTATIVE (AFU_ORTHOLOGUE AFUA_2G14860)-RELATED"/>
    <property type="match status" value="1"/>
</dbReference>
<evidence type="ECO:0000259" key="2">
    <source>
        <dbReference type="Pfam" id="PF00561"/>
    </source>
</evidence>
<keyword evidence="4" id="KW-1185">Reference proteome</keyword>
<accession>T0R204</accession>
<protein>
    <recommendedName>
        <fullName evidence="2">AB hydrolase-1 domain-containing protein</fullName>
    </recommendedName>
</protein>
<dbReference type="EMBL" id="JH767244">
    <property type="protein sequence ID" value="EQC26043.1"/>
    <property type="molecule type" value="Genomic_DNA"/>
</dbReference>
<dbReference type="OrthoDB" id="408373at2759"/>
<sequence length="312" mass="34710">MPMAMLTWHALPRWVHLLLLAKASDGTLPPHLATVVRVAVYGTTPRRHPNAAIAPARPLAVLPPYHSTVYNALCAQPASHIVLLHGWGMSSKDWATTAKKLAADHAVLTLDFYGHGASPYLPHNDMHDPNVLVHQVRDAIERAGWATAQVTIAGISMGSAIALRYSQRHPDSVRRLILLCGAGMAVSRWYALTETMSRWNNAMLLRVHELNATSPFWHVVFHRVSVLRAMISHSYLTRLTPEYGVNQNLLQAETLAKVHACIWPMVDVLHPLQLELFDEAPQHVQIVPGVDHALFCLLINDLALHAKPELWL</sequence>